<accession>A0ABD3F5A2</accession>
<evidence type="ECO:0000313" key="2">
    <source>
        <dbReference type="EMBL" id="KAL3661205.1"/>
    </source>
</evidence>
<organism evidence="2 3">
    <name type="scientific">Phytophthora oleae</name>
    <dbReference type="NCBI Taxonomy" id="2107226"/>
    <lineage>
        <taxon>Eukaryota</taxon>
        <taxon>Sar</taxon>
        <taxon>Stramenopiles</taxon>
        <taxon>Oomycota</taxon>
        <taxon>Peronosporomycetes</taxon>
        <taxon>Peronosporales</taxon>
        <taxon>Peronosporaceae</taxon>
        <taxon>Phytophthora</taxon>
    </lineage>
</organism>
<keyword evidence="1" id="KW-1133">Transmembrane helix</keyword>
<dbReference type="InterPro" id="IPR052613">
    <property type="entry name" value="LicD_transferase"/>
</dbReference>
<dbReference type="PANTHER" id="PTHR13627:SF33">
    <property type="entry name" value="LICD FAMILY PROTEIN"/>
    <property type="match status" value="1"/>
</dbReference>
<sequence length="374" mass="42359">MPMYQRDISVEMQERTSLKTATVQRPKFRLTDSLMFVTLALLVVGMLTCGFIIEARILARGPESVLFGAIHLSCSPDVADLSNVKYHSDHKYYSKLREMAPLQPPVFHGNHTALCKNRIHLKRKQLSFNKCLPISGLEDSDICSGANRMDVLKQNSSGLNICRASILHMLLVEVYEEIHALGKSPVILFGSLLGAVREQGVIPFTEDADIGYSGRLRVGDDLQRLLWQKGYHLFFNHIWRVCVAPTHPLAIKMYDSSVSTSRDFVVPYLDLYYMNQRDKRTGAWKIEEMNNVNGSNLIPADKVMPFSQVTINGQQFDTVHDTAYFLERMYGEDYMTPKPRHNMNQVTSLQGLRSYKTNLVGPEAPVEILSLRGS</sequence>
<evidence type="ECO:0000313" key="3">
    <source>
        <dbReference type="Proteomes" id="UP001632037"/>
    </source>
</evidence>
<evidence type="ECO:0000256" key="1">
    <source>
        <dbReference type="SAM" id="Phobius"/>
    </source>
</evidence>
<keyword evidence="3" id="KW-1185">Reference proteome</keyword>
<feature type="transmembrane region" description="Helical" evidence="1">
    <location>
        <begin position="34"/>
        <end position="53"/>
    </location>
</feature>
<comment type="caution">
    <text evidence="2">The sequence shown here is derived from an EMBL/GenBank/DDBJ whole genome shotgun (WGS) entry which is preliminary data.</text>
</comment>
<proteinExistence type="predicted"/>
<protein>
    <submittedName>
        <fullName evidence="2">Uncharacterized protein</fullName>
    </submittedName>
</protein>
<reference evidence="2 3" key="1">
    <citation type="submission" date="2024-09" db="EMBL/GenBank/DDBJ databases">
        <title>Genome sequencing and assembly of Phytophthora oleae, isolate VK10A, causative agent of rot of olive drupes.</title>
        <authorList>
            <person name="Conti Taguali S."/>
            <person name="Riolo M."/>
            <person name="La Spada F."/>
            <person name="Cacciola S.O."/>
            <person name="Dionisio G."/>
        </authorList>
    </citation>
    <scope>NUCLEOTIDE SEQUENCE [LARGE SCALE GENOMIC DNA]</scope>
    <source>
        <strain evidence="2 3">VK10A</strain>
    </source>
</reference>
<gene>
    <name evidence="2" type="ORF">V7S43_013812</name>
</gene>
<dbReference type="AlphaFoldDB" id="A0ABD3F5A2"/>
<dbReference type="Proteomes" id="UP001632037">
    <property type="component" value="Unassembled WGS sequence"/>
</dbReference>
<keyword evidence="1" id="KW-0812">Transmembrane</keyword>
<dbReference type="PANTHER" id="PTHR13627">
    <property type="entry name" value="FUKUTIN RELATED PROTEIN"/>
    <property type="match status" value="1"/>
</dbReference>
<dbReference type="EMBL" id="JBIMZQ010000037">
    <property type="protein sequence ID" value="KAL3661205.1"/>
    <property type="molecule type" value="Genomic_DNA"/>
</dbReference>
<name>A0ABD3F5A2_9STRA</name>
<keyword evidence="1" id="KW-0472">Membrane</keyword>